<proteinExistence type="predicted"/>
<reference evidence="2" key="1">
    <citation type="submission" date="2021-03" db="EMBL/GenBank/DDBJ databases">
        <authorList>
            <consortium name="Genoscope - CEA"/>
            <person name="William W."/>
        </authorList>
    </citation>
    <scope>NUCLEOTIDE SEQUENCE</scope>
    <source>
        <strain evidence="2">Doubled-haploid Pahang</strain>
    </source>
</reference>
<accession>A0A8D7EWH2</accession>
<name>A0A8D7EWH2_MUSAM</name>
<evidence type="ECO:0000313" key="2">
    <source>
        <dbReference type="EMBL" id="CAG1832257.1"/>
    </source>
</evidence>
<dbReference type="AlphaFoldDB" id="A0A8D7EWH2"/>
<organism evidence="2">
    <name type="scientific">Musa acuminata subsp. malaccensis</name>
    <name type="common">Wild banana</name>
    <name type="synonym">Musa malaccensis</name>
    <dbReference type="NCBI Taxonomy" id="214687"/>
    <lineage>
        <taxon>Eukaryota</taxon>
        <taxon>Viridiplantae</taxon>
        <taxon>Streptophyta</taxon>
        <taxon>Embryophyta</taxon>
        <taxon>Tracheophyta</taxon>
        <taxon>Spermatophyta</taxon>
        <taxon>Magnoliopsida</taxon>
        <taxon>Liliopsida</taxon>
        <taxon>Zingiberales</taxon>
        <taxon>Musaceae</taxon>
        <taxon>Musa</taxon>
    </lineage>
</organism>
<protein>
    <submittedName>
        <fullName evidence="2">(wild Malaysian banana) hypothetical protein</fullName>
    </submittedName>
</protein>
<feature type="non-terminal residue" evidence="2">
    <location>
        <position position="1"/>
    </location>
</feature>
<gene>
    <name evidence="2" type="ORF">GSMUA_81770.1</name>
</gene>
<feature type="region of interest" description="Disordered" evidence="1">
    <location>
        <begin position="94"/>
        <end position="115"/>
    </location>
</feature>
<evidence type="ECO:0000256" key="1">
    <source>
        <dbReference type="SAM" id="MobiDB-lite"/>
    </source>
</evidence>
<sequence length="115" mass="12620">GSFYSTVNLPIISAEDKEEESKDVIIRSHAAGFALRKEDSNLTNKDKRSTGFEHNSGVKLLWWKIEVWQEINQKRPREMSPGIAAAAVEGLLPSKPAAKDAGRTPSLRSPGPPPI</sequence>
<dbReference type="EMBL" id="HG996472">
    <property type="protein sequence ID" value="CAG1832257.1"/>
    <property type="molecule type" value="Genomic_DNA"/>
</dbReference>